<organism evidence="2 3">
    <name type="scientific">Butyribacter intestini</name>
    <dbReference type="NCBI Taxonomy" id="1703332"/>
    <lineage>
        <taxon>Bacteria</taxon>
        <taxon>Bacillati</taxon>
        <taxon>Bacillota</taxon>
        <taxon>Clostridia</taxon>
        <taxon>Lachnospirales</taxon>
        <taxon>Lachnospiraceae</taxon>
        <taxon>Butyribacter</taxon>
    </lineage>
</organism>
<evidence type="ECO:0000313" key="3">
    <source>
        <dbReference type="Proteomes" id="UP000050833"/>
    </source>
</evidence>
<dbReference type="Pfam" id="PF13487">
    <property type="entry name" value="HD_5"/>
    <property type="match status" value="1"/>
</dbReference>
<gene>
    <name evidence="2" type="ORF">APZ18_00495</name>
</gene>
<dbReference type="SUPFAM" id="SSF109604">
    <property type="entry name" value="HD-domain/PDEase-like"/>
    <property type="match status" value="1"/>
</dbReference>
<dbReference type="EMBL" id="LLKB01000001">
    <property type="protein sequence ID" value="KQC85725.1"/>
    <property type="molecule type" value="Genomic_DNA"/>
</dbReference>
<accession>A0AAW3JTM1</accession>
<dbReference type="Proteomes" id="UP000050833">
    <property type="component" value="Unassembled WGS sequence"/>
</dbReference>
<dbReference type="AlphaFoldDB" id="A0AAW3JTM1"/>
<evidence type="ECO:0000259" key="1">
    <source>
        <dbReference type="PROSITE" id="PS51832"/>
    </source>
</evidence>
<keyword evidence="3" id="KW-1185">Reference proteome</keyword>
<name>A0AAW3JTM1_9FIRM</name>
<reference evidence="2 3" key="1">
    <citation type="submission" date="2015-10" db="EMBL/GenBank/DDBJ databases">
        <title>Butyribacter intestini gen. nov., sp. nov., a butyric acid-producing bacterium of the family Lachnospiraceae isolated from the human faeces.</title>
        <authorList>
            <person name="Zou Y."/>
            <person name="Xue W."/>
            <person name="Luo G."/>
            <person name="Lv M."/>
        </authorList>
    </citation>
    <scope>NUCLEOTIDE SEQUENCE [LARGE SCALE GENOMIC DNA]</scope>
    <source>
        <strain evidence="2 3">TF01-11</strain>
    </source>
</reference>
<dbReference type="Gene3D" id="1.10.3210.10">
    <property type="entry name" value="Hypothetical protein af1432"/>
    <property type="match status" value="1"/>
</dbReference>
<protein>
    <recommendedName>
        <fullName evidence="1">HD-GYP domain-containing protein</fullName>
    </recommendedName>
</protein>
<evidence type="ECO:0000313" key="2">
    <source>
        <dbReference type="EMBL" id="KQC85725.1"/>
    </source>
</evidence>
<dbReference type="InterPro" id="IPR003607">
    <property type="entry name" value="HD/PDEase_dom"/>
</dbReference>
<dbReference type="InterPro" id="IPR037522">
    <property type="entry name" value="HD_GYP_dom"/>
</dbReference>
<feature type="domain" description="HD-GYP" evidence="1">
    <location>
        <begin position="96"/>
        <end position="292"/>
    </location>
</feature>
<sequence length="353" mass="39907">MRYISIEKTKPGMILGKEVFDDEGRILLSVNTKLTKEYITRLSIRGYQGVYIEDELSRGIKIDEVISVELRNRGAQAVKDGNIDDLKTIAKDIVSQLLDKDKSISIDIQDLRTYDNYTYKHSVNVAVISTIIGIYLSYDEESLYELCLAALMHDIGKTKIDPAIINKPARLTMAEYRLVQEHARYSYDILDQNWLMPARTKQGVLHHHENEDGTGYPDRLVGDEIPSYAKIIHVADVYDALTSKRPYKKPYALSEAIEYLMGGSNVLFDRKAVEAFLEAVPVYAKGIEVTMTNGEKALVVANSSNPLRPIVRLISNGKDIDLNNDKDYISVTIAPHTVVENDFTSVYEKFECD</sequence>
<dbReference type="PANTHER" id="PTHR43155:SF2">
    <property type="entry name" value="CYCLIC DI-GMP PHOSPHODIESTERASE PA4108"/>
    <property type="match status" value="1"/>
</dbReference>
<dbReference type="SMART" id="SM00471">
    <property type="entry name" value="HDc"/>
    <property type="match status" value="1"/>
</dbReference>
<dbReference type="CDD" id="cd00077">
    <property type="entry name" value="HDc"/>
    <property type="match status" value="1"/>
</dbReference>
<proteinExistence type="predicted"/>
<comment type="caution">
    <text evidence="2">The sequence shown here is derived from an EMBL/GenBank/DDBJ whole genome shotgun (WGS) entry which is preliminary data.</text>
</comment>
<dbReference type="PROSITE" id="PS51832">
    <property type="entry name" value="HD_GYP"/>
    <property type="match status" value="1"/>
</dbReference>
<dbReference type="RefSeq" id="WP_055940532.1">
    <property type="nucleotide sequence ID" value="NZ_LLKB01000001.1"/>
</dbReference>
<dbReference type="PANTHER" id="PTHR43155">
    <property type="entry name" value="CYCLIC DI-GMP PHOSPHODIESTERASE PA4108-RELATED"/>
    <property type="match status" value="1"/>
</dbReference>